<feature type="domain" description="Polymerase nucleotidyl transferase" evidence="1">
    <location>
        <begin position="114"/>
        <end position="155"/>
    </location>
</feature>
<dbReference type="InterPro" id="IPR043519">
    <property type="entry name" value="NT_sf"/>
</dbReference>
<dbReference type="InterPro" id="IPR002934">
    <property type="entry name" value="Polymerase_NTP_transf_dom"/>
</dbReference>
<organism evidence="2 3">
    <name type="scientific">Funneliformis geosporum</name>
    <dbReference type="NCBI Taxonomy" id="1117311"/>
    <lineage>
        <taxon>Eukaryota</taxon>
        <taxon>Fungi</taxon>
        <taxon>Fungi incertae sedis</taxon>
        <taxon>Mucoromycota</taxon>
        <taxon>Glomeromycotina</taxon>
        <taxon>Glomeromycetes</taxon>
        <taxon>Glomerales</taxon>
        <taxon>Glomeraceae</taxon>
        <taxon>Funneliformis</taxon>
    </lineage>
</organism>
<evidence type="ECO:0000313" key="3">
    <source>
        <dbReference type="Proteomes" id="UP001153678"/>
    </source>
</evidence>
<gene>
    <name evidence="2" type="ORF">FWILDA_LOCUS6356</name>
</gene>
<dbReference type="EMBL" id="CAMKVN010001144">
    <property type="protein sequence ID" value="CAI2173973.1"/>
    <property type="molecule type" value="Genomic_DNA"/>
</dbReference>
<proteinExistence type="predicted"/>
<evidence type="ECO:0000313" key="2">
    <source>
        <dbReference type="EMBL" id="CAI2173973.1"/>
    </source>
</evidence>
<evidence type="ECO:0000259" key="1">
    <source>
        <dbReference type="Pfam" id="PF01909"/>
    </source>
</evidence>
<dbReference type="AlphaFoldDB" id="A0A9W4SMP0"/>
<accession>A0A9W4SMP0</accession>
<name>A0A9W4SMP0_9GLOM</name>
<dbReference type="SUPFAM" id="SSF81593">
    <property type="entry name" value="Nucleotidyltransferase substrate binding subunit/domain"/>
    <property type="match status" value="1"/>
</dbReference>
<keyword evidence="3" id="KW-1185">Reference proteome</keyword>
<comment type="caution">
    <text evidence="2">The sequence shown here is derived from an EMBL/GenBank/DDBJ whole genome shotgun (WGS) entry which is preliminary data.</text>
</comment>
<dbReference type="Pfam" id="PF01909">
    <property type="entry name" value="NTP_transf_2"/>
    <property type="match status" value="1"/>
</dbReference>
<dbReference type="GO" id="GO:0016779">
    <property type="term" value="F:nucleotidyltransferase activity"/>
    <property type="evidence" value="ECO:0007669"/>
    <property type="project" value="InterPro"/>
</dbReference>
<reference evidence="2" key="1">
    <citation type="submission" date="2022-08" db="EMBL/GenBank/DDBJ databases">
        <authorList>
            <person name="Kallberg Y."/>
            <person name="Tangrot J."/>
            <person name="Rosling A."/>
        </authorList>
    </citation>
    <scope>NUCLEOTIDE SEQUENCE</scope>
    <source>
        <strain evidence="2">Wild A</strain>
    </source>
</reference>
<sequence length="179" mass="20719">MNNLQEKISIKPLIRARNFLADIVQDAQSNYEKAGVVKAFEVCFELIHPVLRKVLKLRGIIVSAAVKEVFRTADKRDDTAHSYDGRIATDVIDILPNFIHELDLKIVMQIEKKHLEIILQILRKYPYSFYAYGSRAKGTAHQFSDLDLCYQENIPISITRKIKEEFQESNLPFRVEIVN</sequence>
<dbReference type="SUPFAM" id="SSF81301">
    <property type="entry name" value="Nucleotidyltransferase"/>
    <property type="match status" value="1"/>
</dbReference>
<dbReference type="Proteomes" id="UP001153678">
    <property type="component" value="Unassembled WGS sequence"/>
</dbReference>
<dbReference type="Gene3D" id="3.30.460.10">
    <property type="entry name" value="Beta Polymerase, domain 2"/>
    <property type="match status" value="1"/>
</dbReference>
<dbReference type="CDD" id="cd05403">
    <property type="entry name" value="NT_KNTase_like"/>
    <property type="match status" value="1"/>
</dbReference>
<dbReference type="OrthoDB" id="2434338at2759"/>
<protein>
    <submittedName>
        <fullName evidence="2">250_t:CDS:1</fullName>
    </submittedName>
</protein>
<dbReference type="Gene3D" id="1.20.120.330">
    <property type="entry name" value="Nucleotidyltransferases domain 2"/>
    <property type="match status" value="1"/>
</dbReference>